<feature type="domain" description="C2H2-type" evidence="3">
    <location>
        <begin position="176"/>
        <end position="207"/>
    </location>
</feature>
<evidence type="ECO:0000256" key="1">
    <source>
        <dbReference type="PROSITE-ProRule" id="PRU00042"/>
    </source>
</evidence>
<keyword evidence="1" id="KW-0862">Zinc</keyword>
<dbReference type="PROSITE" id="PS00028">
    <property type="entry name" value="ZINC_FINGER_C2H2_1"/>
    <property type="match status" value="1"/>
</dbReference>
<evidence type="ECO:0000313" key="5">
    <source>
        <dbReference type="Proteomes" id="UP001390339"/>
    </source>
</evidence>
<dbReference type="PROSITE" id="PS50157">
    <property type="entry name" value="ZINC_FINGER_C2H2_2"/>
    <property type="match status" value="1"/>
</dbReference>
<sequence>MPHSRPIPPKAGPNGNGNGCRPALEEVGNYHHNPRPREEDPNDNGRFVQMTIPYPPHHHTGPPPLPAPPTSGHMGYAAYGQRPMAQSMPPPPGYSGGRNDPLGHHSAQQSLYFAGQNFDPGNAGLHERPHQPYHVPMYPIVRHEAPPPHPSFRPVVHGQHETKRVRRRPEEIDRIYKCGWNDCPKGYGTLNHLNAHVTMQNHGPKRTPDQFKEIRREWKARKKEEERLRQQEITDNEKAERSRGG</sequence>
<reference evidence="4 5" key="1">
    <citation type="journal article" date="2024" name="IMA Fungus">
        <title>Apiospora arundinis, a panoply of carbohydrate-active enzymes and secondary metabolites.</title>
        <authorList>
            <person name="Sorensen T."/>
            <person name="Petersen C."/>
            <person name="Muurmann A.T."/>
            <person name="Christiansen J.V."/>
            <person name="Brundto M.L."/>
            <person name="Overgaard C.K."/>
            <person name="Boysen A.T."/>
            <person name="Wollenberg R.D."/>
            <person name="Larsen T.O."/>
            <person name="Sorensen J.L."/>
            <person name="Nielsen K.L."/>
            <person name="Sondergaard T.E."/>
        </authorList>
    </citation>
    <scope>NUCLEOTIDE SEQUENCE [LARGE SCALE GENOMIC DNA]</scope>
    <source>
        <strain evidence="4 5">AAU 773</strain>
    </source>
</reference>
<comment type="caution">
    <text evidence="4">The sequence shown here is derived from an EMBL/GenBank/DDBJ whole genome shotgun (WGS) entry which is preliminary data.</text>
</comment>
<feature type="region of interest" description="Disordered" evidence="2">
    <location>
        <begin position="1"/>
        <end position="105"/>
    </location>
</feature>
<dbReference type="Proteomes" id="UP001390339">
    <property type="component" value="Unassembled WGS sequence"/>
</dbReference>
<protein>
    <submittedName>
        <fullName evidence="4">C2H2 finger domain transcription factor CON7</fullName>
    </submittedName>
</protein>
<keyword evidence="1" id="KW-0863">Zinc-finger</keyword>
<keyword evidence="1" id="KW-0479">Metal-binding</keyword>
<evidence type="ECO:0000259" key="3">
    <source>
        <dbReference type="PROSITE" id="PS50157"/>
    </source>
</evidence>
<proteinExistence type="predicted"/>
<dbReference type="EMBL" id="JAPCWZ010000010">
    <property type="protein sequence ID" value="KAK8849209.1"/>
    <property type="molecule type" value="Genomic_DNA"/>
</dbReference>
<feature type="compositionally biased region" description="Pro residues" evidence="2">
    <location>
        <begin position="1"/>
        <end position="11"/>
    </location>
</feature>
<organism evidence="4 5">
    <name type="scientific">Apiospora arundinis</name>
    <dbReference type="NCBI Taxonomy" id="335852"/>
    <lineage>
        <taxon>Eukaryota</taxon>
        <taxon>Fungi</taxon>
        <taxon>Dikarya</taxon>
        <taxon>Ascomycota</taxon>
        <taxon>Pezizomycotina</taxon>
        <taxon>Sordariomycetes</taxon>
        <taxon>Xylariomycetidae</taxon>
        <taxon>Amphisphaeriales</taxon>
        <taxon>Apiosporaceae</taxon>
        <taxon>Apiospora</taxon>
    </lineage>
</organism>
<name>A0ABR2HNU9_9PEZI</name>
<dbReference type="PANTHER" id="PTHR36167:SF3">
    <property type="entry name" value="C2H2 FINGER DOMAIN TRANSCRIPTION FACTOR (EUROFUNG)-RELATED"/>
    <property type="match status" value="1"/>
</dbReference>
<accession>A0ABR2HNU9</accession>
<gene>
    <name evidence="4" type="ORF">PGQ11_015689</name>
</gene>
<evidence type="ECO:0000256" key="2">
    <source>
        <dbReference type="SAM" id="MobiDB-lite"/>
    </source>
</evidence>
<keyword evidence="5" id="KW-1185">Reference proteome</keyword>
<feature type="region of interest" description="Disordered" evidence="2">
    <location>
        <begin position="221"/>
        <end position="245"/>
    </location>
</feature>
<dbReference type="PANTHER" id="PTHR36167">
    <property type="entry name" value="C2H2 FINGER DOMAIN TRANSCRIPTION FACTOR (EUROFUNG)-RELATED"/>
    <property type="match status" value="1"/>
</dbReference>
<evidence type="ECO:0000313" key="4">
    <source>
        <dbReference type="EMBL" id="KAK8849209.1"/>
    </source>
</evidence>
<dbReference type="InterPro" id="IPR039327">
    <property type="entry name" value="CON7-like"/>
</dbReference>
<dbReference type="InterPro" id="IPR013087">
    <property type="entry name" value="Znf_C2H2_type"/>
</dbReference>